<sequence length="191" mass="20592">MIRTGFAFLALSALAACSAEPEEPAIVSHDEVAETMRRLANEGEFFRAGQWESTSRILNISNISESEAAELKARIGAQKFSTCLTQEEVTEPDADFFSGAQSDCAYAGFRMADGEIEASMRCVTGDIVQDNELTGTYASDRYDFTLTSKGVGPEGATMVMDISARRVGDCTKLGSARPDEPSGENDNETDD</sequence>
<organism evidence="3 4">
    <name type="scientific">Sphingomicrobium clamense</name>
    <dbReference type="NCBI Taxonomy" id="2851013"/>
    <lineage>
        <taxon>Bacteria</taxon>
        <taxon>Pseudomonadati</taxon>
        <taxon>Pseudomonadota</taxon>
        <taxon>Alphaproteobacteria</taxon>
        <taxon>Sphingomonadales</taxon>
        <taxon>Sphingomonadaceae</taxon>
        <taxon>Sphingomicrobium</taxon>
    </lineage>
</organism>
<keyword evidence="4" id="KW-1185">Reference proteome</keyword>
<feature type="compositionally biased region" description="Acidic residues" evidence="1">
    <location>
        <begin position="181"/>
        <end position="191"/>
    </location>
</feature>
<reference evidence="3 4" key="1">
    <citation type="submission" date="2021-07" db="EMBL/GenBank/DDBJ databases">
        <title>The draft genome sequence of Sphingomicrobium sp. B8.</title>
        <authorList>
            <person name="Mu L."/>
        </authorList>
    </citation>
    <scope>NUCLEOTIDE SEQUENCE [LARGE SCALE GENOMIC DNA]</scope>
    <source>
        <strain evidence="3 4">B8</strain>
    </source>
</reference>
<evidence type="ECO:0000256" key="1">
    <source>
        <dbReference type="SAM" id="MobiDB-lite"/>
    </source>
</evidence>
<keyword evidence="2" id="KW-0732">Signal</keyword>
<feature type="chain" id="PRO_5046229570" evidence="2">
    <location>
        <begin position="16"/>
        <end position="191"/>
    </location>
</feature>
<proteinExistence type="predicted"/>
<evidence type="ECO:0000256" key="2">
    <source>
        <dbReference type="SAM" id="SignalP"/>
    </source>
</evidence>
<gene>
    <name evidence="3" type="ORF">KTQ36_02885</name>
</gene>
<accession>A0ABS6V3V4</accession>
<protein>
    <submittedName>
        <fullName evidence="3">DUF3617 domain-containing protein</fullName>
    </submittedName>
</protein>
<feature type="region of interest" description="Disordered" evidence="1">
    <location>
        <begin position="171"/>
        <end position="191"/>
    </location>
</feature>
<dbReference type="Pfam" id="PF12276">
    <property type="entry name" value="DUF3617"/>
    <property type="match status" value="1"/>
</dbReference>
<name>A0ABS6V3V4_9SPHN</name>
<dbReference type="InterPro" id="IPR022061">
    <property type="entry name" value="DUF3617"/>
</dbReference>
<dbReference type="EMBL" id="JAHVAH010000001">
    <property type="protein sequence ID" value="MBW0144239.1"/>
    <property type="molecule type" value="Genomic_DNA"/>
</dbReference>
<feature type="signal peptide" evidence="2">
    <location>
        <begin position="1"/>
        <end position="15"/>
    </location>
</feature>
<comment type="caution">
    <text evidence="3">The sequence shown here is derived from an EMBL/GenBank/DDBJ whole genome shotgun (WGS) entry which is preliminary data.</text>
</comment>
<dbReference type="RefSeq" id="WP_218632254.1">
    <property type="nucleotide sequence ID" value="NZ_JAHVAH010000001.1"/>
</dbReference>
<dbReference type="Proteomes" id="UP000698028">
    <property type="component" value="Unassembled WGS sequence"/>
</dbReference>
<evidence type="ECO:0000313" key="4">
    <source>
        <dbReference type="Proteomes" id="UP000698028"/>
    </source>
</evidence>
<evidence type="ECO:0000313" key="3">
    <source>
        <dbReference type="EMBL" id="MBW0144239.1"/>
    </source>
</evidence>
<dbReference type="PROSITE" id="PS51257">
    <property type="entry name" value="PROKAR_LIPOPROTEIN"/>
    <property type="match status" value="1"/>
</dbReference>